<comment type="caution">
    <text evidence="2">The sequence shown here is derived from an EMBL/GenBank/DDBJ whole genome shotgun (WGS) entry which is preliminary data.</text>
</comment>
<feature type="compositionally biased region" description="Basic and acidic residues" evidence="1">
    <location>
        <begin position="110"/>
        <end position="119"/>
    </location>
</feature>
<dbReference type="Proteomes" id="UP000886339">
    <property type="component" value="Unassembled WGS sequence"/>
</dbReference>
<proteinExistence type="predicted"/>
<protein>
    <submittedName>
        <fullName evidence="2">Uncharacterized protein</fullName>
    </submittedName>
</protein>
<dbReference type="EMBL" id="DRLF01000396">
    <property type="protein sequence ID" value="HEC07472.1"/>
    <property type="molecule type" value="Genomic_DNA"/>
</dbReference>
<evidence type="ECO:0000313" key="2">
    <source>
        <dbReference type="EMBL" id="HEC07472.1"/>
    </source>
</evidence>
<gene>
    <name evidence="2" type="ORF">ENJ12_11495</name>
</gene>
<dbReference type="AlphaFoldDB" id="A0A831WBF1"/>
<sequence>MQNRFDIYFSGEVLEGRDSQEVKAAVGKLSRLSGARLDTLFSGQTRRIKKDLNVEQAGHFREVFRKAGAAVQIVPAGQKPPVAPAGKSTATQPEPPSGLKLAPIGAELNTEPREAEHDAMAQSSRPEPNLELAPIGPVPGDKPPAEADIDTGDLQAAPAASGSLEEFVVQKEPVPLPDISGLELVKDDKPIQEDNPEEAAPIPDTSHLEAEPAQSGSLEEFTQEKEAVEVPDISNLSLDR</sequence>
<accession>A0A831WBF1</accession>
<name>A0A831WBF1_9GAMM</name>
<organism evidence="2">
    <name type="scientific">Thiolapillus brandeum</name>
    <dbReference type="NCBI Taxonomy" id="1076588"/>
    <lineage>
        <taxon>Bacteria</taxon>
        <taxon>Pseudomonadati</taxon>
        <taxon>Pseudomonadota</taxon>
        <taxon>Gammaproteobacteria</taxon>
        <taxon>Chromatiales</taxon>
        <taxon>Sedimenticolaceae</taxon>
        <taxon>Thiolapillus</taxon>
    </lineage>
</organism>
<reference evidence="2" key="1">
    <citation type="journal article" date="2020" name="mSystems">
        <title>Genome- and Community-Level Interaction Insights into Carbon Utilization and Element Cycling Functions of Hydrothermarchaeota in Hydrothermal Sediment.</title>
        <authorList>
            <person name="Zhou Z."/>
            <person name="Liu Y."/>
            <person name="Xu W."/>
            <person name="Pan J."/>
            <person name="Luo Z.H."/>
            <person name="Li M."/>
        </authorList>
    </citation>
    <scope>NUCLEOTIDE SEQUENCE [LARGE SCALE GENOMIC DNA]</scope>
    <source>
        <strain evidence="2">HyVt-458</strain>
    </source>
</reference>
<feature type="region of interest" description="Disordered" evidence="1">
    <location>
        <begin position="76"/>
        <end position="240"/>
    </location>
</feature>
<evidence type="ECO:0000256" key="1">
    <source>
        <dbReference type="SAM" id="MobiDB-lite"/>
    </source>
</evidence>